<dbReference type="OrthoDB" id="441660at2759"/>
<dbReference type="PANTHER" id="PTHR31331">
    <property type="entry name" value="LCCL DOMAIN PROTEIN (AFU_ORTHOLOGUE AFUA_5G08630)"/>
    <property type="match status" value="1"/>
</dbReference>
<keyword evidence="1" id="KW-0472">Membrane</keyword>
<dbReference type="EMBL" id="LT598477">
    <property type="protein sequence ID" value="SCU95795.1"/>
    <property type="molecule type" value="Genomic_DNA"/>
</dbReference>
<dbReference type="SUPFAM" id="SSF69848">
    <property type="entry name" value="LCCL domain"/>
    <property type="match status" value="1"/>
</dbReference>
<sequence>MSQETNSSPPDSKLNAFHNVEERLQSAGTALQQSSNDEFEMLSMEPIDAETNYDELTSGTTRQQWLYLQDSNIVMRLLRKIWYGPQVPEDLPPSFPGKWTFSRRIDEFPIARFRRRFPRSSIRITFLLVYVGIWSALINSCIQYYYIMPPTFYQDDGTRVPVRTMTCQSTLFWKGKNNECGTGASQCLPFDDEEVYIRCPALCDRGAWTYSAINVGDERVKYTGFEIGGGESREGDKLSYPYRGDSFACGAAVHAGVTSPFVGGCIRVGMTGEQEHFESKKGRYGTGMSVGFDSFFPSSFEFRKLLNGYSSRCYDPRIPVLVMNIFMSLPVFYLYESIYGYWILTIAGYLTLVFFLDPPLIVDPHESDGFSSLLSLAFQRFLPLAFVLYVLWKCSVRRTLKDGSPLAKVLCWFPTFWLGVMNNVTFDRLPVDRLTISDLKEQAGAFAAVGSIIVTILSCAVVQAYSLWKSGRFRKYLCIYLTFIAGLFILAQLPGLSLRIHHYILGILLVPGCATRGTSAYLFQGILVGLVLSGVSRWDFASIVETRAALLRGEAGNSWDPPTFNYTQEYPNLISWYFPNGTHELTDSLDAYSLLINDVERYVGKNTSVNLGLLIQEDAGLASWANASISSNGFAKLYLRVARASQDSAQDIHGDYTNAAQLEWPQGQYQEPKPGVS</sequence>
<dbReference type="PANTHER" id="PTHR31331:SF1">
    <property type="entry name" value="CYSTEINE RICH SECRETORY PROTEIN LCCL DOMAIN CONTAINING 2"/>
    <property type="match status" value="1"/>
</dbReference>
<dbReference type="InterPro" id="IPR004043">
    <property type="entry name" value="LCCL"/>
</dbReference>
<feature type="transmembrane region" description="Helical" evidence="1">
    <location>
        <begin position="477"/>
        <end position="497"/>
    </location>
</feature>
<proteinExistence type="predicted"/>
<keyword evidence="4" id="KW-1185">Reference proteome</keyword>
<dbReference type="InterPro" id="IPR051957">
    <property type="entry name" value="CRISP-LCCL_domain"/>
</dbReference>
<reference evidence="4" key="1">
    <citation type="submission" date="2016-03" db="EMBL/GenBank/DDBJ databases">
        <authorList>
            <person name="Devillers Hugo."/>
        </authorList>
    </citation>
    <scope>NUCLEOTIDE SEQUENCE [LARGE SCALE GENOMIC DNA]</scope>
</reference>
<dbReference type="Pfam" id="PF03815">
    <property type="entry name" value="LCCL"/>
    <property type="match status" value="1"/>
</dbReference>
<feature type="domain" description="LCCL" evidence="2">
    <location>
        <begin position="235"/>
        <end position="279"/>
    </location>
</feature>
<gene>
    <name evidence="3" type="ORF">LAME_0F13520G</name>
</gene>
<accession>A0A1G4JXM1</accession>
<dbReference type="InterPro" id="IPR036609">
    <property type="entry name" value="LCCL_sf"/>
</dbReference>
<name>A0A1G4JXM1_9SACH</name>
<dbReference type="PROSITE" id="PS50820">
    <property type="entry name" value="LCCL"/>
    <property type="match status" value="1"/>
</dbReference>
<evidence type="ECO:0000259" key="2">
    <source>
        <dbReference type="PROSITE" id="PS50820"/>
    </source>
</evidence>
<feature type="transmembrane region" description="Helical" evidence="1">
    <location>
        <begin position="404"/>
        <end position="424"/>
    </location>
</feature>
<evidence type="ECO:0000256" key="1">
    <source>
        <dbReference type="SAM" id="Phobius"/>
    </source>
</evidence>
<keyword evidence="1" id="KW-1133">Transmembrane helix</keyword>
<dbReference type="AlphaFoldDB" id="A0A1G4JXM1"/>
<dbReference type="Gene3D" id="2.170.130.20">
    <property type="entry name" value="LCCL-like domain"/>
    <property type="match status" value="1"/>
</dbReference>
<organism evidence="3 4">
    <name type="scientific">Lachancea meyersii CBS 8951</name>
    <dbReference type="NCBI Taxonomy" id="1266667"/>
    <lineage>
        <taxon>Eukaryota</taxon>
        <taxon>Fungi</taxon>
        <taxon>Dikarya</taxon>
        <taxon>Ascomycota</taxon>
        <taxon>Saccharomycotina</taxon>
        <taxon>Saccharomycetes</taxon>
        <taxon>Saccharomycetales</taxon>
        <taxon>Saccharomycetaceae</taxon>
        <taxon>Lachancea</taxon>
    </lineage>
</organism>
<dbReference type="Proteomes" id="UP000191144">
    <property type="component" value="Chromosome F"/>
</dbReference>
<feature type="transmembrane region" description="Helical" evidence="1">
    <location>
        <begin position="124"/>
        <end position="146"/>
    </location>
</feature>
<feature type="transmembrane region" description="Helical" evidence="1">
    <location>
        <begin position="373"/>
        <end position="392"/>
    </location>
</feature>
<feature type="transmembrane region" description="Helical" evidence="1">
    <location>
        <begin position="318"/>
        <end position="335"/>
    </location>
</feature>
<protein>
    <submittedName>
        <fullName evidence="3">LAME_0F13520g1_1</fullName>
    </submittedName>
</protein>
<keyword evidence="1" id="KW-0812">Transmembrane</keyword>
<feature type="transmembrane region" description="Helical" evidence="1">
    <location>
        <begin position="444"/>
        <end position="465"/>
    </location>
</feature>
<evidence type="ECO:0000313" key="4">
    <source>
        <dbReference type="Proteomes" id="UP000191144"/>
    </source>
</evidence>
<feature type="transmembrane region" description="Helical" evidence="1">
    <location>
        <begin position="342"/>
        <end position="361"/>
    </location>
</feature>
<evidence type="ECO:0000313" key="3">
    <source>
        <dbReference type="EMBL" id="SCU95795.1"/>
    </source>
</evidence>